<feature type="region of interest" description="Disordered" evidence="1">
    <location>
        <begin position="288"/>
        <end position="310"/>
    </location>
</feature>
<reference evidence="4" key="1">
    <citation type="submission" date="2025-08" db="UniProtKB">
        <authorList>
            <consortium name="RefSeq"/>
        </authorList>
    </citation>
    <scope>IDENTIFICATION</scope>
    <source>
        <tissue evidence="4">Whole organism</tissue>
    </source>
</reference>
<feature type="region of interest" description="Disordered" evidence="1">
    <location>
        <begin position="329"/>
        <end position="357"/>
    </location>
</feature>
<protein>
    <submittedName>
        <fullName evidence="4">Sialidase-like</fullName>
    </submittedName>
</protein>
<evidence type="ECO:0000313" key="4">
    <source>
        <dbReference type="RefSeq" id="XP_047739283.1"/>
    </source>
</evidence>
<feature type="transmembrane region" description="Helical" evidence="2">
    <location>
        <begin position="73"/>
        <end position="97"/>
    </location>
</feature>
<dbReference type="Proteomes" id="UP000694843">
    <property type="component" value="Unplaced"/>
</dbReference>
<name>A0A979FQA7_HYAAZ</name>
<keyword evidence="3" id="KW-1185">Reference proteome</keyword>
<sequence length="423" mass="46305">MVPVISPCSEEILAAALQLAQLAVEIQEGNVTAAAQHLLLLLDPTNFSQNVTVTTSNPIATTINKVPRDGPGALMYIICVMVLFAAPMIALIVRYLWGERESSRMEAFYSRIMENKPPRMILYDYNGRRLTKPELLTPNPHRKMTYHGIPYTEGYYNPSSYCIRVSSLARSDSSLTTSTRANGAGEKIPTIYLSEGKWRRWLGSISSAGTPDSPESRSSFSQGASPTSPEIYLTPSTPTSERANSLPSVNFPLKPIALWRNRSASASPETLPTLGFLSRLRNLHKESASKSYQDSEENSGIDSTSDLLTKDDINQNATENSYDNEAAELEGSYGAPGSTKFVATGKPPTESTTNKCESQQSVLPLQPETSPPHLHVSCTVPILHETSGRHLSNTSPRSTPGHEIESQGLINVNVKRTRKESHL</sequence>
<keyword evidence="2" id="KW-1133">Transmembrane helix</keyword>
<evidence type="ECO:0000313" key="3">
    <source>
        <dbReference type="Proteomes" id="UP000694843"/>
    </source>
</evidence>
<dbReference type="OrthoDB" id="6362936at2759"/>
<organism evidence="3 4">
    <name type="scientific">Hyalella azteca</name>
    <name type="common">Amphipod</name>
    <dbReference type="NCBI Taxonomy" id="294128"/>
    <lineage>
        <taxon>Eukaryota</taxon>
        <taxon>Metazoa</taxon>
        <taxon>Ecdysozoa</taxon>
        <taxon>Arthropoda</taxon>
        <taxon>Crustacea</taxon>
        <taxon>Multicrustacea</taxon>
        <taxon>Malacostraca</taxon>
        <taxon>Eumalacostraca</taxon>
        <taxon>Peracarida</taxon>
        <taxon>Amphipoda</taxon>
        <taxon>Senticaudata</taxon>
        <taxon>Talitrida</taxon>
        <taxon>Talitroidea</taxon>
        <taxon>Hyalellidae</taxon>
        <taxon>Hyalella</taxon>
    </lineage>
</organism>
<feature type="region of interest" description="Disordered" evidence="1">
    <location>
        <begin position="388"/>
        <end position="423"/>
    </location>
</feature>
<proteinExistence type="predicted"/>
<dbReference type="KEGG" id="hazt:125178776"/>
<keyword evidence="2" id="KW-0472">Membrane</keyword>
<evidence type="ECO:0000256" key="1">
    <source>
        <dbReference type="SAM" id="MobiDB-lite"/>
    </source>
</evidence>
<gene>
    <name evidence="4" type="primary">LOC125178776</name>
</gene>
<evidence type="ECO:0000256" key="2">
    <source>
        <dbReference type="SAM" id="Phobius"/>
    </source>
</evidence>
<dbReference type="AlphaFoldDB" id="A0A979FQA7"/>
<feature type="compositionally biased region" description="Polar residues" evidence="1">
    <location>
        <begin position="389"/>
        <end position="398"/>
    </location>
</feature>
<dbReference type="GeneID" id="125178776"/>
<accession>A0A979FQA7</accession>
<keyword evidence="2" id="KW-0812">Transmembrane</keyword>
<dbReference type="RefSeq" id="XP_047739283.1">
    <property type="nucleotide sequence ID" value="XM_047883327.1"/>
</dbReference>
<feature type="region of interest" description="Disordered" evidence="1">
    <location>
        <begin position="204"/>
        <end position="247"/>
    </location>
</feature>
<feature type="compositionally biased region" description="Polar residues" evidence="1">
    <location>
        <begin position="216"/>
        <end position="247"/>
    </location>
</feature>